<organism evidence="2 3">
    <name type="scientific">Chrysemys picta bellii</name>
    <name type="common">Western painted turtle</name>
    <name type="synonym">Emys bellii</name>
    <dbReference type="NCBI Taxonomy" id="8478"/>
    <lineage>
        <taxon>Eukaryota</taxon>
        <taxon>Metazoa</taxon>
        <taxon>Chordata</taxon>
        <taxon>Craniata</taxon>
        <taxon>Vertebrata</taxon>
        <taxon>Euteleostomi</taxon>
        <taxon>Archelosauria</taxon>
        <taxon>Testudinata</taxon>
        <taxon>Testudines</taxon>
        <taxon>Cryptodira</taxon>
        <taxon>Durocryptodira</taxon>
        <taxon>Testudinoidea</taxon>
        <taxon>Emydidae</taxon>
        <taxon>Chrysemys</taxon>
    </lineage>
</organism>
<dbReference type="InterPro" id="IPR006574">
    <property type="entry name" value="PRY"/>
</dbReference>
<dbReference type="OMA" id="KPANGYW"/>
<dbReference type="InterPro" id="IPR003879">
    <property type="entry name" value="Butyrophylin_SPRY"/>
</dbReference>
<dbReference type="SMART" id="SM00449">
    <property type="entry name" value="SPRY"/>
    <property type="match status" value="1"/>
</dbReference>
<accession>A0A8C3FVG3</accession>
<dbReference type="PANTHER" id="PTHR24103">
    <property type="entry name" value="E3 UBIQUITIN-PROTEIN LIGASE TRIM"/>
    <property type="match status" value="1"/>
</dbReference>
<dbReference type="CDD" id="cd13733">
    <property type="entry name" value="SPRY_PRY_C-I_1"/>
    <property type="match status" value="1"/>
</dbReference>
<dbReference type="Gene3D" id="2.60.120.920">
    <property type="match status" value="1"/>
</dbReference>
<dbReference type="SMART" id="SM00589">
    <property type="entry name" value="PRY"/>
    <property type="match status" value="1"/>
</dbReference>
<protein>
    <recommendedName>
        <fullName evidence="1">B30.2/SPRY domain-containing protein</fullName>
    </recommendedName>
</protein>
<dbReference type="Pfam" id="PF13765">
    <property type="entry name" value="PRY"/>
    <property type="match status" value="1"/>
</dbReference>
<keyword evidence="3" id="KW-1185">Reference proteome</keyword>
<dbReference type="FunFam" id="2.60.120.920:FF:000004">
    <property type="entry name" value="Butyrophilin subfamily 1 member A1"/>
    <property type="match status" value="1"/>
</dbReference>
<dbReference type="Pfam" id="PF00622">
    <property type="entry name" value="SPRY"/>
    <property type="match status" value="1"/>
</dbReference>
<dbReference type="PRINTS" id="PR01407">
    <property type="entry name" value="BUTYPHLNCDUF"/>
</dbReference>
<feature type="domain" description="B30.2/SPRY" evidence="1">
    <location>
        <begin position="105"/>
        <end position="302"/>
    </location>
</feature>
<dbReference type="InterPro" id="IPR013320">
    <property type="entry name" value="ConA-like_dom_sf"/>
</dbReference>
<dbReference type="Proteomes" id="UP000694380">
    <property type="component" value="Unplaced"/>
</dbReference>
<reference evidence="2" key="2">
    <citation type="submission" date="2025-09" db="UniProtKB">
        <authorList>
            <consortium name="Ensembl"/>
        </authorList>
    </citation>
    <scope>IDENTIFICATION</scope>
</reference>
<dbReference type="InterPro" id="IPR001870">
    <property type="entry name" value="B30.2/SPRY"/>
</dbReference>
<dbReference type="InterPro" id="IPR050143">
    <property type="entry name" value="TRIM/RBCC"/>
</dbReference>
<reference evidence="2" key="1">
    <citation type="submission" date="2025-08" db="UniProtKB">
        <authorList>
            <consortium name="Ensembl"/>
        </authorList>
    </citation>
    <scope>IDENTIFICATION</scope>
</reference>
<dbReference type="GeneTree" id="ENSGT00940000158537"/>
<dbReference type="InterPro" id="IPR043136">
    <property type="entry name" value="B30.2/SPRY_sf"/>
</dbReference>
<dbReference type="SUPFAM" id="SSF49899">
    <property type="entry name" value="Concanavalin A-like lectins/glucanases"/>
    <property type="match status" value="1"/>
</dbReference>
<proteinExistence type="predicted"/>
<evidence type="ECO:0000313" key="2">
    <source>
        <dbReference type="Ensembl" id="ENSCPBP00000014461.1"/>
    </source>
</evidence>
<sequence>MTPQTIQNLLPQSWLHLSAGRAIPVQRCVQPFYSCTAPELVASQRRASSFFWTYARVSVHQEILTMSQTSLEARIQAAKSLHCPGEEKGAPLPAPRDFSLGQFKGPIQYVVWREMKSALSLALPLVTLDPATNHPNLLLSPDRLAVRLVDEPQEEAPEGPERFSKSVCVLGSAGFTSGRHYWEVEVGDKTSWDIGLARASVNRQEAKVMLKPANGYWAVWLRHGADYKALDSPSRHLALQAKPRRVGVYLDYEGGQVSFYDAAAMTHLYTFSDAFAEPLYPMLGPGVNRDGLNAEPLRLVEL</sequence>
<dbReference type="PROSITE" id="PS50188">
    <property type="entry name" value="B302_SPRY"/>
    <property type="match status" value="1"/>
</dbReference>
<evidence type="ECO:0000259" key="1">
    <source>
        <dbReference type="PROSITE" id="PS50188"/>
    </source>
</evidence>
<dbReference type="Ensembl" id="ENSCPBT00000017174.1">
    <property type="protein sequence ID" value="ENSCPBP00000014461.1"/>
    <property type="gene ID" value="ENSCPBG00000010764.1"/>
</dbReference>
<evidence type="ECO:0000313" key="3">
    <source>
        <dbReference type="Proteomes" id="UP000694380"/>
    </source>
</evidence>
<name>A0A8C3FVG3_CHRPI</name>
<dbReference type="InterPro" id="IPR003877">
    <property type="entry name" value="SPRY_dom"/>
</dbReference>
<dbReference type="AlphaFoldDB" id="A0A8C3FVG3"/>